<dbReference type="KEGG" id="cbo:CBOP18"/>
<sequence>MEEDKRIEKRLLSKGIMEYKIIRTILRGMKYKEYFGSVSIEDLSDDKILVLFKTEEGIAKFTVSSFQSDNIIDRIIETSMKNQMKMSLQWHDDNFSDVKIEQNENYNRFYKFNSNDYIMWIKKEIDNISKKIKFTFNTIYTINVNKYCLRTNKDYIEQYNTSSEFLCIENKTFKRRSKLSNRFLKDDIALSIIKQLNNDDIPRNNINLNSKQRILLKAKGLSDFLNVYISLYYANYIYSNQSFIKTNYIGKQISKSNFDLIAIPYNGIKFDSEGSRIFKKLIVGSGKLINLLSNNSFSEYFNINSFGNASLDTHNTVSHQRLIFTCKNSERIVSKSVDLIIHQFENAYIDFEDNEVFRGNAICSDKSGYFRTTISFNLKYIFNNIYPIGNKSTWINNVYCQDVIILR</sequence>
<evidence type="ECO:0000313" key="2">
    <source>
        <dbReference type="EMBL" id="CAL81551.1"/>
    </source>
</evidence>
<dbReference type="GO" id="GO:0005829">
    <property type="term" value="C:cytosol"/>
    <property type="evidence" value="ECO:0000318"/>
    <property type="project" value="GO_Central"/>
</dbReference>
<keyword evidence="3" id="KW-1185">Reference proteome</keyword>
<dbReference type="InterPro" id="IPR045569">
    <property type="entry name" value="Metalloprtase-TldD/E_C"/>
</dbReference>
<dbReference type="HOGENOM" id="CLU_675601_0_0_9"/>
<keyword evidence="2" id="KW-0614">Plasmid</keyword>
<dbReference type="PANTHER" id="PTHR43421">
    <property type="entry name" value="METALLOPROTEASE PMBA"/>
    <property type="match status" value="1"/>
</dbReference>
<accession>A5I838</accession>
<dbReference type="PANTHER" id="PTHR43421:SF1">
    <property type="entry name" value="METALLOPROTEASE PMBA"/>
    <property type="match status" value="1"/>
</dbReference>
<geneLocation type="plasmid" evidence="2 3">
    <name>pBOT3502</name>
</geneLocation>
<dbReference type="InterPro" id="IPR047657">
    <property type="entry name" value="PmbA"/>
</dbReference>
<name>A5I838_CLOBH</name>
<proteinExistence type="predicted"/>
<organism evidence="2 3">
    <name type="scientific">Clostridium botulinum (strain Hall / ATCC 3502 / NCTC 13319 / Type A)</name>
    <dbReference type="NCBI Taxonomy" id="441771"/>
    <lineage>
        <taxon>Bacteria</taxon>
        <taxon>Bacillati</taxon>
        <taxon>Bacillota</taxon>
        <taxon>Clostridia</taxon>
        <taxon>Eubacteriales</taxon>
        <taxon>Clostridiaceae</taxon>
        <taxon>Clostridium</taxon>
    </lineage>
</organism>
<dbReference type="AlphaFoldDB" id="A5I838"/>
<dbReference type="InterPro" id="IPR036059">
    <property type="entry name" value="TldD/PmbA_sf"/>
</dbReference>
<reference evidence="2 3" key="1">
    <citation type="journal article" date="2007" name="Genome Res.">
        <title>Genome sequence of a proteolytic (Group I) Clostridium botulinum strain Hall A and comparative analysis of the clostridial genomes.</title>
        <authorList>
            <person name="Sebaihia M."/>
            <person name="Peck M.W."/>
            <person name="Minton N.P."/>
            <person name="Thomson N.R."/>
            <person name="Holden M.T.G."/>
            <person name="Mitchell W.J."/>
            <person name="Carter A.T."/>
            <person name="Bentley S.D."/>
            <person name="Mason D.R."/>
            <person name="Crossman L."/>
            <person name="Paul C.J."/>
            <person name="Ivens A."/>
            <person name="Wells-Bennik M.H.J."/>
            <person name="Davis I.J."/>
            <person name="Cerdeno-Tarraga A.M."/>
            <person name="Churcher C."/>
            <person name="Quail M.A."/>
            <person name="Chillingworth T."/>
            <person name="Feltwell T."/>
            <person name="Fraser A."/>
            <person name="Goodhead I."/>
            <person name="Hance Z."/>
            <person name="Jagels K."/>
            <person name="Larke N."/>
            <person name="Maddison M."/>
            <person name="Moule S."/>
            <person name="Mungall K."/>
            <person name="Norbertczak H."/>
            <person name="Rabbinowitsch E."/>
            <person name="Sanders M."/>
            <person name="Simmonds M."/>
            <person name="White B."/>
            <person name="Whithead S."/>
            <person name="Parkhill J."/>
        </authorList>
    </citation>
    <scope>NUCLEOTIDE SEQUENCE [LARGE SCALE GENOMIC DNA]</scope>
    <source>
        <strain evidence="3">Hall / ATCC 3502 / NCTC 13319 / Type A [Sanger]</strain>
        <plasmid evidence="3">Plasmid pBOT3502</plasmid>
    </source>
</reference>
<dbReference type="Pfam" id="PF19289">
    <property type="entry name" value="PmbA_TldD_3rd"/>
    <property type="match status" value="1"/>
</dbReference>
<dbReference type="GO" id="GO:0008237">
    <property type="term" value="F:metallopeptidase activity"/>
    <property type="evidence" value="ECO:0007669"/>
    <property type="project" value="InterPro"/>
</dbReference>
<feature type="domain" description="Metalloprotease TldD/E C-terminal" evidence="1">
    <location>
        <begin position="211"/>
        <end position="400"/>
    </location>
</feature>
<evidence type="ECO:0000259" key="1">
    <source>
        <dbReference type="Pfam" id="PF19289"/>
    </source>
</evidence>
<protein>
    <submittedName>
        <fullName evidence="2">PmbA family</fullName>
    </submittedName>
</protein>
<dbReference type="PATRIC" id="fig|413999.7.peg.3635"/>
<dbReference type="SUPFAM" id="SSF111283">
    <property type="entry name" value="Putative modulator of DNA gyrase, PmbA/TldD"/>
    <property type="match status" value="1"/>
</dbReference>
<dbReference type="GO" id="GO:0016485">
    <property type="term" value="P:protein processing"/>
    <property type="evidence" value="ECO:0000318"/>
    <property type="project" value="GO_Central"/>
</dbReference>
<dbReference type="GO" id="GO:1905368">
    <property type="term" value="C:peptidase complex"/>
    <property type="evidence" value="ECO:0000318"/>
    <property type="project" value="GO_Central"/>
</dbReference>
<dbReference type="GeneID" id="5188033"/>
<gene>
    <name evidence="2" type="ordered locus">CBOP18</name>
</gene>
<dbReference type="EMBL" id="AM412318">
    <property type="protein sequence ID" value="CAL81551.1"/>
    <property type="molecule type" value="Genomic_DNA"/>
</dbReference>
<dbReference type="Proteomes" id="UP000001986">
    <property type="component" value="Plasmid pBOT3502"/>
</dbReference>
<evidence type="ECO:0000313" key="3">
    <source>
        <dbReference type="Proteomes" id="UP000001986"/>
    </source>
</evidence>